<dbReference type="SUPFAM" id="SSF103642">
    <property type="entry name" value="Sec-C motif"/>
    <property type="match status" value="1"/>
</dbReference>
<dbReference type="RefSeq" id="WP_147868905.1">
    <property type="nucleotide sequence ID" value="NZ_CP036264.1"/>
</dbReference>
<dbReference type="Pfam" id="PF02810">
    <property type="entry name" value="SEC-C"/>
    <property type="match status" value="1"/>
</dbReference>
<keyword evidence="1" id="KW-0472">Membrane</keyword>
<dbReference type="PANTHER" id="PTHR30164:SF2">
    <property type="entry name" value="PROTEIN MTFA"/>
    <property type="match status" value="1"/>
</dbReference>
<dbReference type="Pfam" id="PF06167">
    <property type="entry name" value="Peptidase_M90"/>
    <property type="match status" value="1"/>
</dbReference>
<dbReference type="Gene3D" id="1.10.472.150">
    <property type="entry name" value="Glucose-regulated metallo-peptidase M90, N-terminal domain"/>
    <property type="match status" value="1"/>
</dbReference>
<dbReference type="SUPFAM" id="SSF55486">
    <property type="entry name" value="Metalloproteases ('zincins'), catalytic domain"/>
    <property type="match status" value="1"/>
</dbReference>
<dbReference type="PANTHER" id="PTHR30164">
    <property type="entry name" value="MTFA PEPTIDASE"/>
    <property type="match status" value="1"/>
</dbReference>
<dbReference type="GO" id="GO:0008237">
    <property type="term" value="F:metallopeptidase activity"/>
    <property type="evidence" value="ECO:0007669"/>
    <property type="project" value="InterPro"/>
</dbReference>
<dbReference type="AlphaFoldDB" id="A0A5B9ME21"/>
<dbReference type="GO" id="GO:0005829">
    <property type="term" value="C:cytosol"/>
    <property type="evidence" value="ECO:0007669"/>
    <property type="project" value="TreeGrafter"/>
</dbReference>
<dbReference type="InterPro" id="IPR042252">
    <property type="entry name" value="MtfA_N"/>
</dbReference>
<feature type="transmembrane region" description="Helical" evidence="1">
    <location>
        <begin position="35"/>
        <end position="50"/>
    </location>
</feature>
<evidence type="ECO:0000313" key="2">
    <source>
        <dbReference type="EMBL" id="QEF99521.1"/>
    </source>
</evidence>
<dbReference type="KEGG" id="smam:Mal15_35860"/>
<feature type="transmembrane region" description="Helical" evidence="1">
    <location>
        <begin position="12"/>
        <end position="29"/>
    </location>
</feature>
<dbReference type="InterPro" id="IPR010384">
    <property type="entry name" value="MtfA_fam"/>
</dbReference>
<evidence type="ECO:0008006" key="4">
    <source>
        <dbReference type="Google" id="ProtNLM"/>
    </source>
</evidence>
<dbReference type="EMBL" id="CP036264">
    <property type="protein sequence ID" value="QEF99521.1"/>
    <property type="molecule type" value="Genomic_DNA"/>
</dbReference>
<dbReference type="InterPro" id="IPR004027">
    <property type="entry name" value="SEC_C_motif"/>
</dbReference>
<keyword evidence="1" id="KW-1133">Transmembrane helix</keyword>
<dbReference type="Gene3D" id="3.40.390.10">
    <property type="entry name" value="Collagenase (Catalytic Domain)"/>
    <property type="match status" value="1"/>
</dbReference>
<name>A0A5B9ME21_9BACT</name>
<proteinExistence type="predicted"/>
<sequence length="332" mass="37692">MLETAQSDRANQRLAVVISALIGGAALLLSLKSPFWLIGLPLAPLAYWWWRRKTLRRLQVMAEPFPAELETALDRYVDYYRALDDAGRERFRNLVKVFLDETPITGIRTDVDDTTRALVAASAIIPVFGFDDWEYSGLGEVLIYPSAFGDDYSTSGEHDDVDRRTLGMIGVGHLSGVMILSKPDLWAGFKNPDDKRNVGIHEFAHLVDKADGSVDGLPPGASLATIGPWIQWIGEELKNKPEGRHHIDQYAYTNEAEYFAVLSEYFFEAPEVLQSKAPKIYDMMQQMYRQNTRSFLAGVTRRRKRVRRNAKCPCGSGKKYKHCCRRKRMSRP</sequence>
<organism evidence="2 3">
    <name type="scientific">Stieleria maiorica</name>
    <dbReference type="NCBI Taxonomy" id="2795974"/>
    <lineage>
        <taxon>Bacteria</taxon>
        <taxon>Pseudomonadati</taxon>
        <taxon>Planctomycetota</taxon>
        <taxon>Planctomycetia</taxon>
        <taxon>Pirellulales</taxon>
        <taxon>Pirellulaceae</taxon>
        <taxon>Stieleria</taxon>
    </lineage>
</organism>
<evidence type="ECO:0000256" key="1">
    <source>
        <dbReference type="SAM" id="Phobius"/>
    </source>
</evidence>
<keyword evidence="1" id="KW-0812">Transmembrane</keyword>
<dbReference type="GO" id="GO:0004177">
    <property type="term" value="F:aminopeptidase activity"/>
    <property type="evidence" value="ECO:0007669"/>
    <property type="project" value="TreeGrafter"/>
</dbReference>
<dbReference type="InterPro" id="IPR024079">
    <property type="entry name" value="MetalloPept_cat_dom_sf"/>
</dbReference>
<dbReference type="Proteomes" id="UP000321353">
    <property type="component" value="Chromosome"/>
</dbReference>
<keyword evidence="3" id="KW-1185">Reference proteome</keyword>
<dbReference type="CDD" id="cd20169">
    <property type="entry name" value="Peptidase_M90_mtfA"/>
    <property type="match status" value="1"/>
</dbReference>
<evidence type="ECO:0000313" key="3">
    <source>
        <dbReference type="Proteomes" id="UP000321353"/>
    </source>
</evidence>
<accession>A0A5B9ME21</accession>
<gene>
    <name evidence="2" type="ORF">Mal15_35860</name>
</gene>
<protein>
    <recommendedName>
        <fullName evidence="4">Protein MtfA</fullName>
    </recommendedName>
</protein>
<reference evidence="2 3" key="1">
    <citation type="submission" date="2019-02" db="EMBL/GenBank/DDBJ databases">
        <title>Planctomycetal bacteria perform biofilm scaping via a novel small molecule.</title>
        <authorList>
            <person name="Jeske O."/>
            <person name="Boedeker C."/>
            <person name="Wiegand S."/>
            <person name="Breitling P."/>
            <person name="Kallscheuer N."/>
            <person name="Jogler M."/>
            <person name="Rohde M."/>
            <person name="Petersen J."/>
            <person name="Medema M.H."/>
            <person name="Surup F."/>
            <person name="Jogler C."/>
        </authorList>
    </citation>
    <scope>NUCLEOTIDE SEQUENCE [LARGE SCALE GENOMIC DNA]</scope>
    <source>
        <strain evidence="2 3">Mal15</strain>
    </source>
</reference>